<evidence type="ECO:0000313" key="2">
    <source>
        <dbReference type="EMBL" id="MBL0385554.1"/>
    </source>
</evidence>
<reference evidence="2 3" key="1">
    <citation type="submission" date="2021-01" db="EMBL/GenBank/DDBJ databases">
        <title>Tumebacillus sp. strain ITR2 16S ribosomal RNA gene Genome sequencing and assembly.</title>
        <authorList>
            <person name="Kang M."/>
        </authorList>
    </citation>
    <scope>NUCLEOTIDE SEQUENCE [LARGE SCALE GENOMIC DNA]</scope>
    <source>
        <strain evidence="2 3">ITR2</strain>
    </source>
</reference>
<sequence>MKLRINDRQLTNRTVKLHWFGNVRKTQYNTWRIRVGFESDGELITIDRPLATLPMLRIGEPYHDGVPLSSQKKADLVDTVSIPVEARSWSSTALQVCRPFNYYLYRHPELINQRVHSFESGGRVFHIPHVELIRALFALHKPLCNAMLHPNGLAFIVERYNQIEGKLGIRFSNEVAATSLTEDFVHHVAWIISKQDVLRSYESIFSAAYASHHPQYGTPLSCVVPRLDNVTITFRGLESGNEVLVLEVLRIGGLDLDLQKIIYRHPLIKEKSYEQGHKKRRILRPDDEGYDIVDEIPKVDSHQPVVSHEPTVVGYSKRAEIVREAESSRVIHQGGAYVERLGKGGALVTASVDESFVGGKTQPVDIQSLEITQGAAHGELREFLAMIQKLRALRPDLEIDTNIVDLPLGRRFSNLPNGDRRKCAVVRVRRQRRLFFILEVARPDGHSLSTLVLYPTTLDPRDNHNLIQEILHNLIYNQGHWDLQTIVSARTRKLRHTRSWVEDWARRVSDTLK</sequence>
<dbReference type="Proteomes" id="UP000602284">
    <property type="component" value="Unassembled WGS sequence"/>
</dbReference>
<evidence type="ECO:0000313" key="3">
    <source>
        <dbReference type="Proteomes" id="UP000602284"/>
    </source>
</evidence>
<dbReference type="RefSeq" id="WP_201630904.1">
    <property type="nucleotide sequence ID" value="NZ_JAEQNB010000001.1"/>
</dbReference>
<dbReference type="InterPro" id="IPR041419">
    <property type="entry name" value="TnsE_C"/>
</dbReference>
<name>A0ABS1J5J2_9BACL</name>
<keyword evidence="3" id="KW-1185">Reference proteome</keyword>
<protein>
    <recommendedName>
        <fullName evidence="1">TnsE C-terminal domain-containing protein</fullName>
    </recommendedName>
</protein>
<dbReference type="EMBL" id="JAEQNB010000001">
    <property type="protein sequence ID" value="MBL0385554.1"/>
    <property type="molecule type" value="Genomic_DNA"/>
</dbReference>
<feature type="domain" description="TnsE C-terminal" evidence="1">
    <location>
        <begin position="382"/>
        <end position="496"/>
    </location>
</feature>
<accession>A0ABS1J5J2</accession>
<proteinExistence type="predicted"/>
<gene>
    <name evidence="2" type="ORF">JJB07_02730</name>
</gene>
<organism evidence="2 3">
    <name type="scientific">Tumebacillus amylolyticus</name>
    <dbReference type="NCBI Taxonomy" id="2801339"/>
    <lineage>
        <taxon>Bacteria</taxon>
        <taxon>Bacillati</taxon>
        <taxon>Bacillota</taxon>
        <taxon>Bacilli</taxon>
        <taxon>Bacillales</taxon>
        <taxon>Alicyclobacillaceae</taxon>
        <taxon>Tumebacillus</taxon>
    </lineage>
</organism>
<comment type="caution">
    <text evidence="2">The sequence shown here is derived from an EMBL/GenBank/DDBJ whole genome shotgun (WGS) entry which is preliminary data.</text>
</comment>
<dbReference type="Pfam" id="PF18623">
    <property type="entry name" value="TnsE_C"/>
    <property type="match status" value="1"/>
</dbReference>
<evidence type="ECO:0000259" key="1">
    <source>
        <dbReference type="Pfam" id="PF18623"/>
    </source>
</evidence>